<organism evidence="2 3">
    <name type="scientific">Prorocentrum cordatum</name>
    <dbReference type="NCBI Taxonomy" id="2364126"/>
    <lineage>
        <taxon>Eukaryota</taxon>
        <taxon>Sar</taxon>
        <taxon>Alveolata</taxon>
        <taxon>Dinophyceae</taxon>
        <taxon>Prorocentrales</taxon>
        <taxon>Prorocentraceae</taxon>
        <taxon>Prorocentrum</taxon>
    </lineage>
</organism>
<evidence type="ECO:0000259" key="1">
    <source>
        <dbReference type="Pfam" id="PF15253"/>
    </source>
</evidence>
<accession>A0ABN9YDR1</accession>
<sequence>DLGRRAVCLLESDGLVRCVPLVGVWVDLAGGHREGQATPAACWDASGVVDSPLVWAAAARFVHSPHVGERVWIEDATFLVMIVHRCTPHGPGGAAASASASFFEAKYACPAAKGALVAPAGEPLTLDTSGVAEPPRQLSCALLQ</sequence>
<dbReference type="InterPro" id="IPR057731">
    <property type="entry name" value="STIL_N"/>
</dbReference>
<name>A0ABN9YDR1_9DINO</name>
<feature type="domain" description="STIL N-terminal" evidence="1">
    <location>
        <begin position="3"/>
        <end position="82"/>
    </location>
</feature>
<feature type="non-terminal residue" evidence="2">
    <location>
        <position position="144"/>
    </location>
</feature>
<comment type="caution">
    <text evidence="2">The sequence shown here is derived from an EMBL/GenBank/DDBJ whole genome shotgun (WGS) entry which is preliminary data.</text>
</comment>
<dbReference type="Proteomes" id="UP001189429">
    <property type="component" value="Unassembled WGS sequence"/>
</dbReference>
<feature type="non-terminal residue" evidence="2">
    <location>
        <position position="1"/>
    </location>
</feature>
<dbReference type="EMBL" id="CAUYUJ010022089">
    <property type="protein sequence ID" value="CAK0908864.1"/>
    <property type="molecule type" value="Genomic_DNA"/>
</dbReference>
<reference evidence="2" key="1">
    <citation type="submission" date="2023-10" db="EMBL/GenBank/DDBJ databases">
        <authorList>
            <person name="Chen Y."/>
            <person name="Shah S."/>
            <person name="Dougan E. K."/>
            <person name="Thang M."/>
            <person name="Chan C."/>
        </authorList>
    </citation>
    <scope>NUCLEOTIDE SEQUENCE [LARGE SCALE GENOMIC DNA]</scope>
</reference>
<gene>
    <name evidence="2" type="ORF">PCOR1329_LOCUS83431</name>
</gene>
<protein>
    <recommendedName>
        <fullName evidence="1">STIL N-terminal domain-containing protein</fullName>
    </recommendedName>
</protein>
<evidence type="ECO:0000313" key="3">
    <source>
        <dbReference type="Proteomes" id="UP001189429"/>
    </source>
</evidence>
<keyword evidence="3" id="KW-1185">Reference proteome</keyword>
<proteinExistence type="predicted"/>
<evidence type="ECO:0000313" key="2">
    <source>
        <dbReference type="EMBL" id="CAK0908864.1"/>
    </source>
</evidence>
<dbReference type="Pfam" id="PF15253">
    <property type="entry name" value="STIL_N"/>
    <property type="match status" value="1"/>
</dbReference>